<dbReference type="CDD" id="cd06171">
    <property type="entry name" value="Sigma70_r4"/>
    <property type="match status" value="1"/>
</dbReference>
<accession>A0A060ZLI5</accession>
<feature type="domain" description="RNA polymerase sigma factor 70 region 4 type 2" evidence="7">
    <location>
        <begin position="117"/>
        <end position="169"/>
    </location>
</feature>
<organism evidence="8">
    <name type="scientific">Streptomyces iranensis</name>
    <dbReference type="NCBI Taxonomy" id="576784"/>
    <lineage>
        <taxon>Bacteria</taxon>
        <taxon>Bacillati</taxon>
        <taxon>Actinomycetota</taxon>
        <taxon>Actinomycetes</taxon>
        <taxon>Kitasatosporales</taxon>
        <taxon>Streptomycetaceae</taxon>
        <taxon>Streptomyces</taxon>
        <taxon>Streptomyces violaceusniger group</taxon>
    </lineage>
</organism>
<evidence type="ECO:0000256" key="3">
    <source>
        <dbReference type="ARBA" id="ARBA00023082"/>
    </source>
</evidence>
<dbReference type="PANTHER" id="PTHR43133">
    <property type="entry name" value="RNA POLYMERASE ECF-TYPE SIGMA FACTO"/>
    <property type="match status" value="1"/>
</dbReference>
<protein>
    <submittedName>
        <fullName evidence="8">RNA polymerase sigma factor SigL</fullName>
    </submittedName>
</protein>
<dbReference type="PANTHER" id="PTHR43133:SF52">
    <property type="entry name" value="ECF RNA POLYMERASE SIGMA FACTOR SIGL"/>
    <property type="match status" value="1"/>
</dbReference>
<dbReference type="InterPro" id="IPR013325">
    <property type="entry name" value="RNA_pol_sigma_r2"/>
</dbReference>
<dbReference type="InterPro" id="IPR013324">
    <property type="entry name" value="RNA_pol_sigma_r3/r4-like"/>
</dbReference>
<keyword evidence="2" id="KW-0805">Transcription regulation</keyword>
<proteinExistence type="inferred from homology"/>
<dbReference type="SUPFAM" id="SSF88659">
    <property type="entry name" value="Sigma3 and sigma4 domains of RNA polymerase sigma factors"/>
    <property type="match status" value="1"/>
</dbReference>
<name>A0A060ZLI5_9ACTN</name>
<comment type="similarity">
    <text evidence="1">Belongs to the sigma-70 factor family. ECF subfamily.</text>
</comment>
<dbReference type="Gene3D" id="1.10.10.10">
    <property type="entry name" value="Winged helix-like DNA-binding domain superfamily/Winged helix DNA-binding domain"/>
    <property type="match status" value="1"/>
</dbReference>
<dbReference type="Gene3D" id="1.10.1740.10">
    <property type="match status" value="1"/>
</dbReference>
<dbReference type="InterPro" id="IPR039425">
    <property type="entry name" value="RNA_pol_sigma-70-like"/>
</dbReference>
<dbReference type="AlphaFoldDB" id="A0A060ZLI5"/>
<reference evidence="8" key="1">
    <citation type="submission" date="2014-05" db="EMBL/GenBank/DDBJ databases">
        <authorList>
            <person name="Horn Fabian"/>
        </authorList>
    </citation>
    <scope>NUCLEOTIDE SEQUENCE</scope>
</reference>
<gene>
    <name evidence="8" type="ORF">SIRAN3741</name>
</gene>
<dbReference type="InterPro" id="IPR007627">
    <property type="entry name" value="RNA_pol_sigma70_r2"/>
</dbReference>
<sequence>MSWTMIGSSGAESARERALHTLYDEQAGPLYAYVVRLLRGDRYRAEDVVQETLLRCWRTQDLNADRPLRPWLFRVARNLVVDDYRLRMTRPQEVSGNAWLDDLVTRPDDVDRLLTSLLLREAFRQLSPKHREVLYETYYSGRSTQETGQLLGIPPGTVKSRTYHAVRALRLAMGLVESAHDEVGEKPPWAYPSAA</sequence>
<dbReference type="EMBL" id="LK022848">
    <property type="protein sequence ID" value="CDR06873.1"/>
    <property type="molecule type" value="Genomic_DNA"/>
</dbReference>
<keyword evidence="5" id="KW-0804">Transcription</keyword>
<dbReference type="GO" id="GO:0006352">
    <property type="term" value="P:DNA-templated transcription initiation"/>
    <property type="evidence" value="ECO:0007669"/>
    <property type="project" value="InterPro"/>
</dbReference>
<evidence type="ECO:0000256" key="2">
    <source>
        <dbReference type="ARBA" id="ARBA00023015"/>
    </source>
</evidence>
<keyword evidence="3" id="KW-0731">Sigma factor</keyword>
<dbReference type="Pfam" id="PF04542">
    <property type="entry name" value="Sigma70_r2"/>
    <property type="match status" value="1"/>
</dbReference>
<dbReference type="InterPro" id="IPR013249">
    <property type="entry name" value="RNA_pol_sigma70_r4_t2"/>
</dbReference>
<evidence type="ECO:0000313" key="8">
    <source>
        <dbReference type="EMBL" id="CDR06873.1"/>
    </source>
</evidence>
<dbReference type="RefSeq" id="WP_052701381.1">
    <property type="nucleotide sequence ID" value="NZ_CP136563.1"/>
</dbReference>
<dbReference type="SUPFAM" id="SSF88946">
    <property type="entry name" value="Sigma2 domain of RNA polymerase sigma factors"/>
    <property type="match status" value="1"/>
</dbReference>
<dbReference type="InterPro" id="IPR014284">
    <property type="entry name" value="RNA_pol_sigma-70_dom"/>
</dbReference>
<keyword evidence="4" id="KW-0238">DNA-binding</keyword>
<dbReference type="NCBIfam" id="TIGR02937">
    <property type="entry name" value="sigma70-ECF"/>
    <property type="match status" value="1"/>
</dbReference>
<evidence type="ECO:0000259" key="6">
    <source>
        <dbReference type="Pfam" id="PF04542"/>
    </source>
</evidence>
<evidence type="ECO:0000256" key="4">
    <source>
        <dbReference type="ARBA" id="ARBA00023125"/>
    </source>
</evidence>
<evidence type="ECO:0000259" key="7">
    <source>
        <dbReference type="Pfam" id="PF08281"/>
    </source>
</evidence>
<dbReference type="InterPro" id="IPR036388">
    <property type="entry name" value="WH-like_DNA-bd_sf"/>
</dbReference>
<dbReference type="GO" id="GO:0003677">
    <property type="term" value="F:DNA binding"/>
    <property type="evidence" value="ECO:0007669"/>
    <property type="project" value="UniProtKB-KW"/>
</dbReference>
<evidence type="ECO:0000256" key="5">
    <source>
        <dbReference type="ARBA" id="ARBA00023163"/>
    </source>
</evidence>
<dbReference type="GO" id="GO:0016987">
    <property type="term" value="F:sigma factor activity"/>
    <property type="evidence" value="ECO:0007669"/>
    <property type="project" value="UniProtKB-KW"/>
</dbReference>
<dbReference type="HOGENOM" id="CLU_047691_9_4_11"/>
<feature type="domain" description="RNA polymerase sigma-70 region 2" evidence="6">
    <location>
        <begin position="25"/>
        <end position="85"/>
    </location>
</feature>
<dbReference type="Pfam" id="PF08281">
    <property type="entry name" value="Sigma70_r4_2"/>
    <property type="match status" value="1"/>
</dbReference>
<evidence type="ECO:0000256" key="1">
    <source>
        <dbReference type="ARBA" id="ARBA00010641"/>
    </source>
</evidence>